<dbReference type="EMBL" id="CP036299">
    <property type="protein sequence ID" value="QDV28488.1"/>
    <property type="molecule type" value="Genomic_DNA"/>
</dbReference>
<dbReference type="AlphaFoldDB" id="A0A518GIS4"/>
<protein>
    <submittedName>
        <fullName evidence="1">Uncharacterized protein</fullName>
    </submittedName>
</protein>
<gene>
    <name evidence="1" type="ORF">Spb1_03510</name>
</gene>
<reference evidence="1 2" key="1">
    <citation type="submission" date="2019-02" db="EMBL/GenBank/DDBJ databases">
        <title>Deep-cultivation of Planctomycetes and their phenomic and genomic characterization uncovers novel biology.</title>
        <authorList>
            <person name="Wiegand S."/>
            <person name="Jogler M."/>
            <person name="Boedeker C."/>
            <person name="Pinto D."/>
            <person name="Vollmers J."/>
            <person name="Rivas-Marin E."/>
            <person name="Kohn T."/>
            <person name="Peeters S.H."/>
            <person name="Heuer A."/>
            <person name="Rast P."/>
            <person name="Oberbeckmann S."/>
            <person name="Bunk B."/>
            <person name="Jeske O."/>
            <person name="Meyerdierks A."/>
            <person name="Storesund J.E."/>
            <person name="Kallscheuer N."/>
            <person name="Luecker S."/>
            <person name="Lage O.M."/>
            <person name="Pohl T."/>
            <person name="Merkel B.J."/>
            <person name="Hornburger P."/>
            <person name="Mueller R.-W."/>
            <person name="Bruemmer F."/>
            <person name="Labrenz M."/>
            <person name="Spormann A.M."/>
            <person name="Op den Camp H."/>
            <person name="Overmann J."/>
            <person name="Amann R."/>
            <person name="Jetten M.S.M."/>
            <person name="Mascher T."/>
            <person name="Medema M.H."/>
            <person name="Devos D.P."/>
            <person name="Kaster A.-K."/>
            <person name="Ovreas L."/>
            <person name="Rohde M."/>
            <person name="Galperin M.Y."/>
            <person name="Jogler C."/>
        </authorList>
    </citation>
    <scope>NUCLEOTIDE SEQUENCE [LARGE SCALE GENOMIC DNA]</scope>
    <source>
        <strain evidence="1 2">Spb1</strain>
    </source>
</reference>
<sequence>MNITDNSSGPGDSRNRPGHLAFMIRGLSLLQFGQWQVERLGDGGIRHLARMNVDRPV</sequence>
<evidence type="ECO:0000313" key="1">
    <source>
        <dbReference type="EMBL" id="QDV28488.1"/>
    </source>
</evidence>
<dbReference type="KEGG" id="peh:Spb1_03510"/>
<evidence type="ECO:0000313" key="2">
    <source>
        <dbReference type="Proteomes" id="UP000315349"/>
    </source>
</evidence>
<accession>A0A518GIS4</accession>
<proteinExistence type="predicted"/>
<dbReference type="Proteomes" id="UP000315349">
    <property type="component" value="Chromosome"/>
</dbReference>
<keyword evidence="2" id="KW-1185">Reference proteome</keyword>
<organism evidence="1 2">
    <name type="scientific">Planctopirus ephydatiae</name>
    <dbReference type="NCBI Taxonomy" id="2528019"/>
    <lineage>
        <taxon>Bacteria</taxon>
        <taxon>Pseudomonadati</taxon>
        <taxon>Planctomycetota</taxon>
        <taxon>Planctomycetia</taxon>
        <taxon>Planctomycetales</taxon>
        <taxon>Planctomycetaceae</taxon>
        <taxon>Planctopirus</taxon>
    </lineage>
</organism>
<name>A0A518GIS4_9PLAN</name>